<dbReference type="SUPFAM" id="SSF55874">
    <property type="entry name" value="ATPase domain of HSP90 chaperone/DNA topoisomerase II/histidine kinase"/>
    <property type="match status" value="1"/>
</dbReference>
<organism evidence="1 2">
    <name type="scientific">Riccia fluitans</name>
    <dbReference type="NCBI Taxonomy" id="41844"/>
    <lineage>
        <taxon>Eukaryota</taxon>
        <taxon>Viridiplantae</taxon>
        <taxon>Streptophyta</taxon>
        <taxon>Embryophyta</taxon>
        <taxon>Marchantiophyta</taxon>
        <taxon>Marchantiopsida</taxon>
        <taxon>Marchantiidae</taxon>
        <taxon>Marchantiales</taxon>
        <taxon>Ricciaceae</taxon>
        <taxon>Riccia</taxon>
    </lineage>
</organism>
<accession>A0ABD1XPW9</accession>
<keyword evidence="2" id="KW-1185">Reference proteome</keyword>
<comment type="caution">
    <text evidence="1">The sequence shown here is derived from an EMBL/GenBank/DDBJ whole genome shotgun (WGS) entry which is preliminary data.</text>
</comment>
<name>A0ABD1XPW9_9MARC</name>
<reference evidence="1 2" key="1">
    <citation type="submission" date="2024-09" db="EMBL/GenBank/DDBJ databases">
        <title>Chromosome-scale assembly of Riccia fluitans.</title>
        <authorList>
            <person name="Paukszto L."/>
            <person name="Sawicki J."/>
            <person name="Karawczyk K."/>
            <person name="Piernik-Szablinska J."/>
            <person name="Szczecinska M."/>
            <person name="Mazdziarz M."/>
        </authorList>
    </citation>
    <scope>NUCLEOTIDE SEQUENCE [LARGE SCALE GENOMIC DNA]</scope>
    <source>
        <strain evidence="1">Rf_01</strain>
        <tissue evidence="1">Aerial parts of the thallus</tissue>
    </source>
</reference>
<evidence type="ECO:0000313" key="1">
    <source>
        <dbReference type="EMBL" id="KAL2610795.1"/>
    </source>
</evidence>
<sequence>MKTRKIFKRLISGEYVFSPWSVCYALIQDAVHRCKDSKVATRITVTTTDTMDGAYRVSVADTGYGMRESMLEDFFPHHIRGGTGEFPRGDLHWDGGLLITTTCLDEAFIRDYKIKMGHKATNRKTIQTHIQPKRNAFRGTECSIIVKGNVTPLQLFILDICKKITFLSLKNVFVEVCAKFYDDRGLQETRSLAIYDGVDTLAENASDLDRLHAGFEDYTLKNIHNFREALTQEGLPR</sequence>
<dbReference type="EMBL" id="JBHFFA010000007">
    <property type="protein sequence ID" value="KAL2610795.1"/>
    <property type="molecule type" value="Genomic_DNA"/>
</dbReference>
<protein>
    <submittedName>
        <fullName evidence="1">Uncharacterized protein</fullName>
    </submittedName>
</protein>
<dbReference type="Proteomes" id="UP001605036">
    <property type="component" value="Unassembled WGS sequence"/>
</dbReference>
<dbReference type="InterPro" id="IPR036890">
    <property type="entry name" value="HATPase_C_sf"/>
</dbReference>
<dbReference type="InterPro" id="IPR034566">
    <property type="entry name" value="MTOPVIB_plant"/>
</dbReference>
<dbReference type="PANTHER" id="PTHR36722:SF1">
    <property type="entry name" value="TYPE 2 DNA TOPOISOMERASE 6 SUBUNIT B-LIKE"/>
    <property type="match status" value="1"/>
</dbReference>
<dbReference type="AlphaFoldDB" id="A0ABD1XPW9"/>
<gene>
    <name evidence="1" type="ORF">R1flu_022487</name>
</gene>
<evidence type="ECO:0000313" key="2">
    <source>
        <dbReference type="Proteomes" id="UP001605036"/>
    </source>
</evidence>
<dbReference type="Gene3D" id="3.30.565.10">
    <property type="entry name" value="Histidine kinase-like ATPase, C-terminal domain"/>
    <property type="match status" value="1"/>
</dbReference>
<dbReference type="PANTHER" id="PTHR36722">
    <property type="entry name" value="TYPE 2 DNA TOPOISOMERASE 6 SUBUNIT B-LIKE"/>
    <property type="match status" value="1"/>
</dbReference>
<proteinExistence type="predicted"/>